<dbReference type="Proteomes" id="UP000694865">
    <property type="component" value="Unplaced"/>
</dbReference>
<dbReference type="Pfam" id="PF02225">
    <property type="entry name" value="PA"/>
    <property type="match status" value="1"/>
</dbReference>
<feature type="chain" id="PRO_5045039334" description="alpha-1,2-Mannosidase" evidence="7">
    <location>
        <begin position="29"/>
        <end position="1069"/>
    </location>
</feature>
<evidence type="ECO:0000313" key="9">
    <source>
        <dbReference type="Proteomes" id="UP000694865"/>
    </source>
</evidence>
<feature type="compositionally biased region" description="Basic and acidic residues" evidence="6">
    <location>
        <begin position="1035"/>
        <end position="1044"/>
    </location>
</feature>
<keyword evidence="5" id="KW-0326">Glycosidase</keyword>
<evidence type="ECO:0000256" key="5">
    <source>
        <dbReference type="RuleBase" id="RU361193"/>
    </source>
</evidence>
<dbReference type="SUPFAM" id="SSF48225">
    <property type="entry name" value="Seven-hairpin glycosidases"/>
    <property type="match status" value="1"/>
</dbReference>
<dbReference type="EC" id="3.2.1.-" evidence="5"/>
<reference evidence="10" key="1">
    <citation type="submission" date="2025-08" db="UniProtKB">
        <authorList>
            <consortium name="RefSeq"/>
        </authorList>
    </citation>
    <scope>IDENTIFICATION</scope>
    <source>
        <tissue evidence="10">Testes</tissue>
    </source>
</reference>
<dbReference type="InterPro" id="IPR036026">
    <property type="entry name" value="Seven-hairpin_glycosidases"/>
</dbReference>
<evidence type="ECO:0000256" key="7">
    <source>
        <dbReference type="SAM" id="SignalP"/>
    </source>
</evidence>
<dbReference type="InterPro" id="IPR012341">
    <property type="entry name" value="6hp_glycosidase-like_sf"/>
</dbReference>
<keyword evidence="3" id="KW-0256">Endoplasmic reticulum</keyword>
<comment type="similarity">
    <text evidence="2 5">Belongs to the glycosyl hydrolase 47 family.</text>
</comment>
<dbReference type="Gene3D" id="3.50.30.30">
    <property type="match status" value="1"/>
</dbReference>
<evidence type="ECO:0000259" key="8">
    <source>
        <dbReference type="Pfam" id="PF02225"/>
    </source>
</evidence>
<evidence type="ECO:0000256" key="6">
    <source>
        <dbReference type="SAM" id="MobiDB-lite"/>
    </source>
</evidence>
<feature type="region of interest" description="Disordered" evidence="6">
    <location>
        <begin position="790"/>
        <end position="814"/>
    </location>
</feature>
<keyword evidence="7" id="KW-0732">Signal</keyword>
<dbReference type="PANTHER" id="PTHR45679">
    <property type="entry name" value="ER DEGRADATION-ENHANCING ALPHA-MANNOSIDASE-LIKE PROTEIN 2"/>
    <property type="match status" value="1"/>
</dbReference>
<dbReference type="RefSeq" id="XP_002739935.1">
    <property type="nucleotide sequence ID" value="XM_002739889.2"/>
</dbReference>
<dbReference type="PANTHER" id="PTHR45679:SF2">
    <property type="entry name" value="ER DEGRADATION-ENHANCING ALPHA-MANNOSIDASE-LIKE PROTEIN 3"/>
    <property type="match status" value="1"/>
</dbReference>
<name>A0ABM0GY39_SACKO</name>
<feature type="compositionally biased region" description="Polar residues" evidence="6">
    <location>
        <begin position="947"/>
        <end position="967"/>
    </location>
</feature>
<evidence type="ECO:0000256" key="1">
    <source>
        <dbReference type="ARBA" id="ARBA00004240"/>
    </source>
</evidence>
<dbReference type="InterPro" id="IPR044674">
    <property type="entry name" value="EDEM1/2/3"/>
</dbReference>
<feature type="compositionally biased region" description="Basic and acidic residues" evidence="6">
    <location>
        <begin position="790"/>
        <end position="803"/>
    </location>
</feature>
<dbReference type="SUPFAM" id="SSF52025">
    <property type="entry name" value="PA domain"/>
    <property type="match status" value="1"/>
</dbReference>
<dbReference type="InterPro" id="IPR003137">
    <property type="entry name" value="PA_domain"/>
</dbReference>
<proteinExistence type="inferred from homology"/>
<protein>
    <recommendedName>
        <fullName evidence="5">alpha-1,2-Mannosidase</fullName>
        <ecNumber evidence="5">3.2.1.-</ecNumber>
    </recommendedName>
</protein>
<gene>
    <name evidence="10" type="primary">LOC100369345</name>
</gene>
<dbReference type="InterPro" id="IPR001382">
    <property type="entry name" value="Glyco_hydro_47"/>
</dbReference>
<feature type="domain" description="PA" evidence="8">
    <location>
        <begin position="667"/>
        <end position="757"/>
    </location>
</feature>
<evidence type="ECO:0000256" key="3">
    <source>
        <dbReference type="ARBA" id="ARBA00022824"/>
    </source>
</evidence>
<comment type="subcellular location">
    <subcellularLocation>
        <location evidence="1">Endoplasmic reticulum</location>
    </subcellularLocation>
</comment>
<dbReference type="Pfam" id="PF01532">
    <property type="entry name" value="Glyco_hydro_47"/>
    <property type="match status" value="1"/>
</dbReference>
<accession>A0ABM0GY39</accession>
<evidence type="ECO:0000313" key="10">
    <source>
        <dbReference type="RefSeq" id="XP_002739935.1"/>
    </source>
</evidence>
<evidence type="ECO:0000256" key="2">
    <source>
        <dbReference type="ARBA" id="ARBA00007658"/>
    </source>
</evidence>
<feature type="region of interest" description="Disordered" evidence="6">
    <location>
        <begin position="944"/>
        <end position="967"/>
    </location>
</feature>
<feature type="region of interest" description="Disordered" evidence="6">
    <location>
        <begin position="1031"/>
        <end position="1069"/>
    </location>
</feature>
<dbReference type="GeneID" id="100369345"/>
<evidence type="ECO:0000256" key="4">
    <source>
        <dbReference type="ARBA" id="ARBA00023180"/>
    </source>
</evidence>
<dbReference type="InterPro" id="IPR046450">
    <property type="entry name" value="PA_dom_sf"/>
</dbReference>
<keyword evidence="4" id="KW-0325">Glycoprotein</keyword>
<feature type="signal peptide" evidence="7">
    <location>
        <begin position="1"/>
        <end position="28"/>
    </location>
</feature>
<keyword evidence="9" id="KW-1185">Reference proteome</keyword>
<keyword evidence="5" id="KW-0378">Hydrolase</keyword>
<dbReference type="Gene3D" id="1.50.10.10">
    <property type="match status" value="1"/>
</dbReference>
<sequence>MGPVNILMNILYMCLVFFSNYALFQCHGKAVDKSALKHQVLEMFNHAFDSYMTYAYPADELMPLSCKGRVRGEETSRGDVDDALGKFSLTLIDTLDTLALLGNYKKFENAVQLVIRDVTFDTDIVVSVFETNIRVLGGLLGGHVMSLALKESSDYMQWYNDELLNMAKDLGYRLLPAFNTSTGMPFPRVNLRYGVVNSKSRTGTERDTCTACAGTMILEFAALSRLTGESIFEEKAHRAMQYIWEKRHRSNNLVGTTINIHNGDWVRRESGVGAGIDSYYEYCLKAYILLGEEIYLERFNKHYDAIMRYVSNGPLLIDVHMHKPTTKSKNFMDALLAFWPGLQVLVGDIKPAIETHEMLYQVTKRYNFLPEAFTVDYNVYWGQHPLRPEFVESTFFLYKATNDPHYLEVGKNIIDNLNEHARVPCGFAGMKDVRTGSHEDRMDSFVLAETFKYLYLLFSEPEDLFIDVDDYLFTTEAHLLPLYLGNIKNQSASSKNFEPQPPISVEFLDGDRTCPNHNYKQNFAQFADLVRKPLQESDALHVDYCSQNLKSSSKRSQKSSQLRAVDFIPGNRDHEAILKQMGIRMVTMRDGRVQLLHTASQASTPEDAEEGMLFMQDMIELSKIQSQEEYQPRAIQFISNPYNGNIVLTAGPAQFGLELHGHFGVCGQVVVADPIRGCGQLKNDNVVGKIVILERGDCMFIDKVRNIQKYGSIGAIILDNNEATSSDLSPIFAMSGDGTTDVSIPALFLFWKEGKILLNAVKEHAGDLEVLLSDRAKSVEEILKLREDKKSLPESTSAEKKSGFDAQKTPGPELPDELVDAILQEVQKMAEGKGIAEYLKQLEETQKDLKSVGVDVQLQLQFGDQIDSVKSPNAAELTIEWTNKDDANNHQKLDQKMHPGENSKVCEKLNEEDKTQDECVSLQQKGELEMSEDRKEIISQYEGLLPTNPQSPGQSKQNPQPKSTTVIHGQKTPEHMKATPELPLKVQHSATKAQWLEQQELHQQHVLRHQQHYEQLHKYVVHEQEQQLQMQQHIELQKQQHEQLKQQLETKQSVAEQSIAESDEAKDTL</sequence>
<dbReference type="PRINTS" id="PR00747">
    <property type="entry name" value="GLYHDRLASE47"/>
</dbReference>
<organism evidence="9 10">
    <name type="scientific">Saccoglossus kowalevskii</name>
    <name type="common">Acorn worm</name>
    <dbReference type="NCBI Taxonomy" id="10224"/>
    <lineage>
        <taxon>Eukaryota</taxon>
        <taxon>Metazoa</taxon>
        <taxon>Hemichordata</taxon>
        <taxon>Enteropneusta</taxon>
        <taxon>Harrimaniidae</taxon>
        <taxon>Saccoglossus</taxon>
    </lineage>
</organism>